<feature type="region of interest" description="Disordered" evidence="4">
    <location>
        <begin position="564"/>
        <end position="585"/>
    </location>
</feature>
<dbReference type="PANTHER" id="PTHR15454:SF56">
    <property type="entry name" value="PROTEIN PHOSPHATASE 1 REGULATORY SUBUNIT 7-RELATED"/>
    <property type="match status" value="1"/>
</dbReference>
<feature type="region of interest" description="Disordered" evidence="4">
    <location>
        <begin position="619"/>
        <end position="646"/>
    </location>
</feature>
<dbReference type="GO" id="GO:0005737">
    <property type="term" value="C:cytoplasm"/>
    <property type="evidence" value="ECO:0007669"/>
    <property type="project" value="TreeGrafter"/>
</dbReference>
<evidence type="ECO:0000313" key="6">
    <source>
        <dbReference type="EMBL" id="ORX83144.1"/>
    </source>
</evidence>
<dbReference type="InterPro" id="IPR008144">
    <property type="entry name" value="Guanylate_kin-like_dom"/>
</dbReference>
<reference evidence="6 7" key="2">
    <citation type="submission" date="2016-08" db="EMBL/GenBank/DDBJ databases">
        <title>Pervasive Adenine N6-methylation of Active Genes in Fungi.</title>
        <authorList>
            <consortium name="DOE Joint Genome Institute"/>
            <person name="Mondo S.J."/>
            <person name="Dannebaum R.O."/>
            <person name="Kuo R.C."/>
            <person name="Labutti K."/>
            <person name="Haridas S."/>
            <person name="Kuo A."/>
            <person name="Salamov A."/>
            <person name="Ahrendt S.R."/>
            <person name="Lipzen A."/>
            <person name="Sullivan W."/>
            <person name="Andreopoulos W.B."/>
            <person name="Clum A."/>
            <person name="Lindquist E."/>
            <person name="Daum C."/>
            <person name="Ramamoorthy G.K."/>
            <person name="Gryganskyi A."/>
            <person name="Culley D."/>
            <person name="Magnuson J.K."/>
            <person name="James T.Y."/>
            <person name="O'Malley M.A."/>
            <person name="Stajich J.E."/>
            <person name="Spatafora J.W."/>
            <person name="Visel A."/>
            <person name="Grigoriev I.V."/>
        </authorList>
    </citation>
    <scope>NUCLEOTIDE SEQUENCE [LARGE SCALE GENOMIC DNA]</scope>
    <source>
        <strain evidence="6 7">S4</strain>
    </source>
</reference>
<feature type="region of interest" description="Disordered" evidence="4">
    <location>
        <begin position="687"/>
        <end position="713"/>
    </location>
</feature>
<feature type="region of interest" description="Disordered" evidence="4">
    <location>
        <begin position="1"/>
        <end position="56"/>
    </location>
</feature>
<dbReference type="Pfam" id="PF00625">
    <property type="entry name" value="Guanylate_kin"/>
    <property type="match status" value="1"/>
</dbReference>
<dbReference type="AlphaFoldDB" id="A0A1Y1XCP2"/>
<gene>
    <name evidence="6" type="ORF">BCR32DRAFT_292191</name>
</gene>
<keyword evidence="7" id="KW-1185">Reference proteome</keyword>
<feature type="coiled-coil region" evidence="3">
    <location>
        <begin position="66"/>
        <end position="93"/>
    </location>
</feature>
<dbReference type="PROSITE" id="PS51450">
    <property type="entry name" value="LRR"/>
    <property type="match status" value="7"/>
</dbReference>
<name>A0A1Y1XCP2_9FUNG</name>
<dbReference type="OrthoDB" id="6334211at2759"/>
<accession>A0A1Y1XCP2</accession>
<dbReference type="InterPro" id="IPR032675">
    <property type="entry name" value="LRR_dom_sf"/>
</dbReference>
<dbReference type="Gene3D" id="3.40.50.300">
    <property type="entry name" value="P-loop containing nucleotide triphosphate hydrolases"/>
    <property type="match status" value="1"/>
</dbReference>
<dbReference type="CDD" id="cd22249">
    <property type="entry name" value="UDM1_RNF168_RNF169-like"/>
    <property type="match status" value="1"/>
</dbReference>
<dbReference type="STRING" id="1754192.A0A1Y1XCP2"/>
<protein>
    <recommendedName>
        <fullName evidence="5">Guanylate kinase-like domain-containing protein</fullName>
    </recommendedName>
</protein>
<keyword evidence="1" id="KW-0433">Leucine-rich repeat</keyword>
<dbReference type="Gene3D" id="3.30.63.10">
    <property type="entry name" value="Guanylate Kinase phosphate binding domain"/>
    <property type="match status" value="1"/>
</dbReference>
<organism evidence="6 7">
    <name type="scientific">Anaeromyces robustus</name>
    <dbReference type="NCBI Taxonomy" id="1754192"/>
    <lineage>
        <taxon>Eukaryota</taxon>
        <taxon>Fungi</taxon>
        <taxon>Fungi incertae sedis</taxon>
        <taxon>Chytridiomycota</taxon>
        <taxon>Chytridiomycota incertae sedis</taxon>
        <taxon>Neocallimastigomycetes</taxon>
        <taxon>Neocallimastigales</taxon>
        <taxon>Neocallimastigaceae</taxon>
        <taxon>Anaeromyces</taxon>
    </lineage>
</organism>
<evidence type="ECO:0000256" key="4">
    <source>
        <dbReference type="SAM" id="MobiDB-lite"/>
    </source>
</evidence>
<dbReference type="InterPro" id="IPR027417">
    <property type="entry name" value="P-loop_NTPase"/>
</dbReference>
<feature type="domain" description="Guanylate kinase-like" evidence="5">
    <location>
        <begin position="420"/>
        <end position="620"/>
    </location>
</feature>
<reference evidence="6 7" key="1">
    <citation type="submission" date="2016-08" db="EMBL/GenBank/DDBJ databases">
        <title>A Parts List for Fungal Cellulosomes Revealed by Comparative Genomics.</title>
        <authorList>
            <consortium name="DOE Joint Genome Institute"/>
            <person name="Haitjema C.H."/>
            <person name="Gilmore S.P."/>
            <person name="Henske J.K."/>
            <person name="Solomon K.V."/>
            <person name="De Groot R."/>
            <person name="Kuo A."/>
            <person name="Mondo S.J."/>
            <person name="Salamov A.A."/>
            <person name="Labutti K."/>
            <person name="Zhao Z."/>
            <person name="Chiniquy J."/>
            <person name="Barry K."/>
            <person name="Brewer H.M."/>
            <person name="Purvine S.O."/>
            <person name="Wright A.T."/>
            <person name="Boxma B."/>
            <person name="Van Alen T."/>
            <person name="Hackstein J.H."/>
            <person name="Baker S.E."/>
            <person name="Grigoriev I.V."/>
            <person name="O'Malley M.A."/>
        </authorList>
    </citation>
    <scope>NUCLEOTIDE SEQUENCE [LARGE SCALE GENOMIC DNA]</scope>
    <source>
        <strain evidence="6 7">S4</strain>
    </source>
</reference>
<evidence type="ECO:0000256" key="1">
    <source>
        <dbReference type="ARBA" id="ARBA00022614"/>
    </source>
</evidence>
<dbReference type="PANTHER" id="PTHR15454">
    <property type="entry name" value="NISCHARIN RELATED"/>
    <property type="match status" value="1"/>
</dbReference>
<dbReference type="SMART" id="SM00365">
    <property type="entry name" value="LRR_SD22"/>
    <property type="match status" value="4"/>
</dbReference>
<evidence type="ECO:0000256" key="2">
    <source>
        <dbReference type="ARBA" id="ARBA00022737"/>
    </source>
</evidence>
<keyword evidence="2" id="KW-0677">Repeat</keyword>
<evidence type="ECO:0000313" key="7">
    <source>
        <dbReference type="Proteomes" id="UP000193944"/>
    </source>
</evidence>
<dbReference type="Pfam" id="PF14580">
    <property type="entry name" value="LRR_9"/>
    <property type="match status" value="1"/>
</dbReference>
<sequence>MPKPSNKKNKEKDVAKKGNEGDDKNISKDKSKKNIKTGNGNENDKNMIKNQESLVETISELSPEELERIEKEKQLEIQRQKELEEEKRKAEEMIIQITPEDYINERIKLLPLDLQLLRYGLSNPGLAPDGKSVVYLKLSLENIGLNDISVLKNYKYIQQLELSGNAISDISVLGNMRYLIKLDLSNNNIVHLLDFEPYPYNLQEIDFSRNKIEKIENLNNHRFIKKVCLDKNLIHFIEGVEDCKYLTHLSLSHNFISKIENLQNLPLVYLDLSYNNITQIQNITSLEQLNYFDISHNRLSSLCGLQKSFYLNTLNVSYNNIIDLEEIKYLMDLPLLTDLFMNNNPVFNEKDFRLKVIFNLPTLKILDGILITEIEKISSLNTFQPPEFVVDSITQMNGFYKNMLLNTNLHSPDKSFINNICLIILCSNPSCGKQKYINKLVMENPNVCGTPIIYTTDQELCKDMDSNYFYVGVNTMKDMIQENKFIQITGSSGKYFGITYDSVNEIKQSGRICLISLNIEGVKNITTSNMNYVILFITRQENSILSNNTSSIFTSNYDSKSYSGINNSSSQDDSNSSGNSGSLASSKDYTYSTTFTDSVDPSSSYGDGDYKYSSNSYTLSSSNYTQEPSNNNSNSQSNNYNNYSSSDFNYTDELSISNDTSSCYINNGSGSGNGNSSGHDEDSYIYYNLSSSSNHNGSSGDNRSSSSSSHPSNNILSSVMTESLIFNNNSDDSNMPDSPENYFNHLIKPIRILYSKGSSRKDRCPSKFDPFTTIDINLSNYDKSKYNRTENFFITELQEWLSNSRIGTDLSSDIFNYIILNESFDSTYHKLKKWIESLYWSAYDAQEIDKRVKEMKLLEEEINFLKS</sequence>
<dbReference type="EMBL" id="MCFG01000079">
    <property type="protein sequence ID" value="ORX83144.1"/>
    <property type="molecule type" value="Genomic_DNA"/>
</dbReference>
<dbReference type="SUPFAM" id="SSF52058">
    <property type="entry name" value="L domain-like"/>
    <property type="match status" value="1"/>
</dbReference>
<keyword evidence="3" id="KW-0175">Coiled coil</keyword>
<evidence type="ECO:0000256" key="3">
    <source>
        <dbReference type="SAM" id="Coils"/>
    </source>
</evidence>
<dbReference type="PROSITE" id="PS50052">
    <property type="entry name" value="GUANYLATE_KINASE_2"/>
    <property type="match status" value="1"/>
</dbReference>
<dbReference type="SMART" id="SM00072">
    <property type="entry name" value="GuKc"/>
    <property type="match status" value="1"/>
</dbReference>
<proteinExistence type="predicted"/>
<dbReference type="InterPro" id="IPR001611">
    <property type="entry name" value="Leu-rich_rpt"/>
</dbReference>
<feature type="compositionally biased region" description="Basic and acidic residues" evidence="4">
    <location>
        <begin position="8"/>
        <end position="29"/>
    </location>
</feature>
<dbReference type="Gene3D" id="3.80.10.10">
    <property type="entry name" value="Ribonuclease Inhibitor"/>
    <property type="match status" value="2"/>
</dbReference>
<dbReference type="SUPFAM" id="SSF52540">
    <property type="entry name" value="P-loop containing nucleoside triphosphate hydrolases"/>
    <property type="match status" value="1"/>
</dbReference>
<evidence type="ECO:0000259" key="5">
    <source>
        <dbReference type="PROSITE" id="PS50052"/>
    </source>
</evidence>
<dbReference type="Proteomes" id="UP000193944">
    <property type="component" value="Unassembled WGS sequence"/>
</dbReference>
<dbReference type="InterPro" id="IPR008145">
    <property type="entry name" value="GK/Ca_channel_bsu"/>
</dbReference>
<comment type="caution">
    <text evidence="6">The sequence shown here is derived from an EMBL/GenBank/DDBJ whole genome shotgun (WGS) entry which is preliminary data.</text>
</comment>